<keyword evidence="3" id="KW-1185">Reference proteome</keyword>
<dbReference type="PATRIC" id="fig|1348663.4.peg.3535"/>
<evidence type="ECO:0000313" key="2">
    <source>
        <dbReference type="EMBL" id="KDN84576.1"/>
    </source>
</evidence>
<feature type="region of interest" description="Disordered" evidence="1">
    <location>
        <begin position="1"/>
        <end position="21"/>
    </location>
</feature>
<dbReference type="EMBL" id="JNBY01000092">
    <property type="protein sequence ID" value="KDN84576.1"/>
    <property type="molecule type" value="Genomic_DNA"/>
</dbReference>
<dbReference type="HOGENOM" id="CLU_2879940_0_0_11"/>
<evidence type="ECO:0000313" key="3">
    <source>
        <dbReference type="Proteomes" id="UP000027178"/>
    </source>
</evidence>
<name>A0A066Z2K9_9ACTN</name>
<proteinExistence type="predicted"/>
<dbReference type="RefSeq" id="WP_035864038.1">
    <property type="nucleotide sequence ID" value="NZ_KK853997.1"/>
</dbReference>
<sequence length="64" mass="6768">MTHNDVARRTSAMPARTVTPRAAACDAAPLPAAGARLLVRELPGRALVRPLPLRRLSRAEADAA</sequence>
<gene>
    <name evidence="2" type="ORF">KCH_36680</name>
</gene>
<protein>
    <submittedName>
        <fullName evidence="2">Uncharacterized protein</fullName>
    </submittedName>
</protein>
<comment type="caution">
    <text evidence="2">The sequence shown here is derived from an EMBL/GenBank/DDBJ whole genome shotgun (WGS) entry which is preliminary data.</text>
</comment>
<dbReference type="AlphaFoldDB" id="A0A066Z2K9"/>
<accession>A0A066Z2K9</accession>
<reference evidence="2 3" key="1">
    <citation type="submission" date="2014-05" db="EMBL/GenBank/DDBJ databases">
        <title>Draft Genome Sequence of Kitasatospora cheerisanensis KCTC 2395.</title>
        <authorList>
            <person name="Nam D.H."/>
        </authorList>
    </citation>
    <scope>NUCLEOTIDE SEQUENCE [LARGE SCALE GENOMIC DNA]</scope>
    <source>
        <strain evidence="2 3">KCTC 2395</strain>
    </source>
</reference>
<dbReference type="Proteomes" id="UP000027178">
    <property type="component" value="Unassembled WGS sequence"/>
</dbReference>
<evidence type="ECO:0000256" key="1">
    <source>
        <dbReference type="SAM" id="MobiDB-lite"/>
    </source>
</evidence>
<dbReference type="eggNOG" id="ENOG503214D">
    <property type="taxonomic scope" value="Bacteria"/>
</dbReference>
<organism evidence="2 3">
    <name type="scientific">Kitasatospora cheerisanensis KCTC 2395</name>
    <dbReference type="NCBI Taxonomy" id="1348663"/>
    <lineage>
        <taxon>Bacteria</taxon>
        <taxon>Bacillati</taxon>
        <taxon>Actinomycetota</taxon>
        <taxon>Actinomycetes</taxon>
        <taxon>Kitasatosporales</taxon>
        <taxon>Streptomycetaceae</taxon>
        <taxon>Kitasatospora</taxon>
    </lineage>
</organism>